<dbReference type="PaxDb" id="29760-VIT_02s0033g00030.t01"/>
<accession>F6I048</accession>
<evidence type="ECO:0000313" key="1">
    <source>
        <dbReference type="EMBL" id="CCB60314.1"/>
    </source>
</evidence>
<dbReference type="EMBL" id="FN596505">
    <property type="protein sequence ID" value="CCB60314.1"/>
    <property type="molecule type" value="Genomic_DNA"/>
</dbReference>
<reference evidence="2" key="1">
    <citation type="journal article" date="2007" name="Nature">
        <title>The grapevine genome sequence suggests ancestral hexaploidization in major angiosperm phyla.</title>
        <authorList>
            <consortium name="The French-Italian Public Consortium for Grapevine Genome Characterization."/>
            <person name="Jaillon O."/>
            <person name="Aury J.-M."/>
            <person name="Noel B."/>
            <person name="Policriti A."/>
            <person name="Clepet C."/>
            <person name="Casagrande A."/>
            <person name="Choisne N."/>
            <person name="Aubourg S."/>
            <person name="Vitulo N."/>
            <person name="Jubin C."/>
            <person name="Vezzi A."/>
            <person name="Legeai F."/>
            <person name="Hugueney P."/>
            <person name="Dasilva C."/>
            <person name="Horner D."/>
            <person name="Mica E."/>
            <person name="Jublot D."/>
            <person name="Poulain J."/>
            <person name="Bruyere C."/>
            <person name="Billault A."/>
            <person name="Segurens B."/>
            <person name="Gouyvenoux M."/>
            <person name="Ugarte E."/>
            <person name="Cattonaro F."/>
            <person name="Anthouard V."/>
            <person name="Vico V."/>
            <person name="Del Fabbro C."/>
            <person name="Alaux M."/>
            <person name="Di Gaspero G."/>
            <person name="Dumas V."/>
            <person name="Felice N."/>
            <person name="Paillard S."/>
            <person name="Juman I."/>
            <person name="Moroldo M."/>
            <person name="Scalabrin S."/>
            <person name="Canaguier A."/>
            <person name="Le Clainche I."/>
            <person name="Malacrida G."/>
            <person name="Durand E."/>
            <person name="Pesole G."/>
            <person name="Laucou V."/>
            <person name="Chatelet P."/>
            <person name="Merdinoglu D."/>
            <person name="Delledonne M."/>
            <person name="Pezzotti M."/>
            <person name="Lecharny A."/>
            <person name="Scarpelli C."/>
            <person name="Artiguenave F."/>
            <person name="Pe M.E."/>
            <person name="Valle G."/>
            <person name="Morgante M."/>
            <person name="Caboche M."/>
            <person name="Adam-Blondon A.-F."/>
            <person name="Weissenbach J."/>
            <person name="Quetier F."/>
            <person name="Wincker P."/>
        </authorList>
    </citation>
    <scope>NUCLEOTIDE SEQUENCE [LARGE SCALE GENOMIC DNA]</scope>
    <source>
        <strain evidence="2">cv. Pinot noir / PN40024</strain>
    </source>
</reference>
<dbReference type="AlphaFoldDB" id="F6I048"/>
<dbReference type="HOGENOM" id="CLU_2872218_0_0_1"/>
<organism evidence="1 2">
    <name type="scientific">Vitis vinifera</name>
    <name type="common">Grape</name>
    <dbReference type="NCBI Taxonomy" id="29760"/>
    <lineage>
        <taxon>Eukaryota</taxon>
        <taxon>Viridiplantae</taxon>
        <taxon>Streptophyta</taxon>
        <taxon>Embryophyta</taxon>
        <taxon>Tracheophyta</taxon>
        <taxon>Spermatophyta</taxon>
        <taxon>Magnoliopsida</taxon>
        <taxon>eudicotyledons</taxon>
        <taxon>Gunneridae</taxon>
        <taxon>Pentapetalae</taxon>
        <taxon>rosids</taxon>
        <taxon>Vitales</taxon>
        <taxon>Vitaceae</taxon>
        <taxon>Viteae</taxon>
        <taxon>Vitis</taxon>
    </lineage>
</organism>
<dbReference type="InParanoid" id="F6I048"/>
<evidence type="ECO:0000313" key="2">
    <source>
        <dbReference type="Proteomes" id="UP000009183"/>
    </source>
</evidence>
<name>F6I048_VITVI</name>
<keyword evidence="2" id="KW-1185">Reference proteome</keyword>
<protein>
    <submittedName>
        <fullName evidence="1">Uncharacterized protein</fullName>
    </submittedName>
</protein>
<sequence length="64" mass="6971">MDGLNGWNHHLLEADTSPSMLYNVPTQVLLQGPFEGLVTLLTAIPVGLSSCCVFGKLPHDKYKC</sequence>
<proteinExistence type="predicted"/>
<dbReference type="Proteomes" id="UP000009183">
    <property type="component" value="Chromosome 2"/>
</dbReference>
<gene>
    <name evidence="1" type="ordered locus">VIT_02s0033g00030</name>
</gene>